<evidence type="ECO:0000313" key="9">
    <source>
        <dbReference type="Proteomes" id="UP000504606"/>
    </source>
</evidence>
<keyword evidence="6" id="KW-0675">Receptor</keyword>
<dbReference type="GO" id="GO:0005886">
    <property type="term" value="C:plasma membrane"/>
    <property type="evidence" value="ECO:0007669"/>
    <property type="project" value="UniProtKB-SubCell"/>
</dbReference>
<dbReference type="SUPFAM" id="SSF53850">
    <property type="entry name" value="Periplasmic binding protein-like II"/>
    <property type="match status" value="1"/>
</dbReference>
<keyword evidence="5 8" id="KW-0472">Membrane</keyword>
<dbReference type="KEGG" id="foc:127750703"/>
<feature type="transmembrane region" description="Helical" evidence="8">
    <location>
        <begin position="475"/>
        <end position="497"/>
    </location>
</feature>
<evidence type="ECO:0000313" key="10">
    <source>
        <dbReference type="RefSeq" id="XP_052129015.1"/>
    </source>
</evidence>
<protein>
    <submittedName>
        <fullName evidence="10">Uncharacterized protein LOC127750703</fullName>
    </submittedName>
</protein>
<keyword evidence="4 8" id="KW-1133">Transmembrane helix</keyword>
<evidence type="ECO:0000256" key="1">
    <source>
        <dbReference type="ARBA" id="ARBA00004651"/>
    </source>
</evidence>
<proteinExistence type="predicted"/>
<evidence type="ECO:0000256" key="5">
    <source>
        <dbReference type="ARBA" id="ARBA00023136"/>
    </source>
</evidence>
<reference evidence="10" key="1">
    <citation type="submission" date="2025-08" db="UniProtKB">
        <authorList>
            <consortium name="RefSeq"/>
        </authorList>
    </citation>
    <scope>IDENTIFICATION</scope>
    <source>
        <tissue evidence="10">Whole organism</tissue>
    </source>
</reference>
<keyword evidence="7" id="KW-0325">Glycoprotein</keyword>
<evidence type="ECO:0000256" key="7">
    <source>
        <dbReference type="ARBA" id="ARBA00023180"/>
    </source>
</evidence>
<dbReference type="PANTHER" id="PTHR42643">
    <property type="entry name" value="IONOTROPIC RECEPTOR 20A-RELATED"/>
    <property type="match status" value="1"/>
</dbReference>
<dbReference type="PANTHER" id="PTHR42643:SF24">
    <property type="entry name" value="IONOTROPIC RECEPTOR 60A"/>
    <property type="match status" value="1"/>
</dbReference>
<feature type="transmembrane region" description="Helical" evidence="8">
    <location>
        <begin position="153"/>
        <end position="175"/>
    </location>
</feature>
<evidence type="ECO:0000256" key="2">
    <source>
        <dbReference type="ARBA" id="ARBA00022475"/>
    </source>
</evidence>
<sequence length="525" mass="57833">MFGEGGDTLVPLKHITPILVIYTTVLRPGDDPYGRADVETIVSALRGIGWLHTAIAVQKHDGSRLKTVPVYLSRPGFLPGYRCGFGPSTTTLELLWSAGDSLTADSVRFLEPRGRSPLNGCDVHVAPLESAPYVYADPAGGLRGLDINLVNYFAAYGNATVYFLPLTVAATNAFLRQRPKKTKDSIYQAFKQYDVVVGGLFPTVGRCKVFDPTAPYGQDAISAFVTARLPVDAWRYPFVVLSPRLWAAVCGVMVLLVVVFRAISGGGFENVIVLLGVLLDGEPNPKLRGIPKRTVFLIFLWTIFCMHFNSGYRASLAMAFIDRISQPGPSGIRDVKRVGFLFDVATYLLKEDDKLNTSPRLEICNSLSNCSAQIRRDPENMGFVMSEASMWAAAPRHFMDDQLKLLLRRSERLATFFVSFLVHKGSLLREPLDDALTKTREFGLTSRAFTAIERNLTRFMAKKYRDRLGMVNHNGLSLVVGVCGLLLAGLALATLVFCGELVHHRLSQARAGLRLDAPRISSLVD</sequence>
<keyword evidence="9" id="KW-1185">Reference proteome</keyword>
<evidence type="ECO:0000256" key="3">
    <source>
        <dbReference type="ARBA" id="ARBA00022692"/>
    </source>
</evidence>
<dbReference type="OrthoDB" id="6430908at2759"/>
<dbReference type="AlphaFoldDB" id="A0A9C6XS55"/>
<keyword evidence="3 8" id="KW-0812">Transmembrane</keyword>
<gene>
    <name evidence="10" type="primary">LOC127750703</name>
</gene>
<dbReference type="Gene3D" id="3.40.190.10">
    <property type="entry name" value="Periplasmic binding protein-like II"/>
    <property type="match status" value="1"/>
</dbReference>
<accession>A0A9C6XS55</accession>
<evidence type="ECO:0000256" key="4">
    <source>
        <dbReference type="ARBA" id="ARBA00022989"/>
    </source>
</evidence>
<organism evidence="9 10">
    <name type="scientific">Frankliniella occidentalis</name>
    <name type="common">Western flower thrips</name>
    <name type="synonym">Euthrips occidentalis</name>
    <dbReference type="NCBI Taxonomy" id="133901"/>
    <lineage>
        <taxon>Eukaryota</taxon>
        <taxon>Metazoa</taxon>
        <taxon>Ecdysozoa</taxon>
        <taxon>Arthropoda</taxon>
        <taxon>Hexapoda</taxon>
        <taxon>Insecta</taxon>
        <taxon>Pterygota</taxon>
        <taxon>Neoptera</taxon>
        <taxon>Paraneoptera</taxon>
        <taxon>Thysanoptera</taxon>
        <taxon>Terebrantia</taxon>
        <taxon>Thripoidea</taxon>
        <taxon>Thripidae</taxon>
        <taxon>Frankliniella</taxon>
    </lineage>
</organism>
<name>A0A9C6XS55_FRAOC</name>
<feature type="transmembrane region" description="Helical" evidence="8">
    <location>
        <begin position="290"/>
        <end position="308"/>
    </location>
</feature>
<evidence type="ECO:0000256" key="6">
    <source>
        <dbReference type="ARBA" id="ARBA00023170"/>
    </source>
</evidence>
<feature type="transmembrane region" description="Helical" evidence="8">
    <location>
        <begin position="245"/>
        <end position="278"/>
    </location>
</feature>
<keyword evidence="2" id="KW-1003">Cell membrane</keyword>
<dbReference type="Proteomes" id="UP000504606">
    <property type="component" value="Unplaced"/>
</dbReference>
<dbReference type="RefSeq" id="XP_052129015.1">
    <property type="nucleotide sequence ID" value="XM_052273055.1"/>
</dbReference>
<evidence type="ECO:0000256" key="8">
    <source>
        <dbReference type="SAM" id="Phobius"/>
    </source>
</evidence>
<dbReference type="GeneID" id="127750703"/>
<dbReference type="InterPro" id="IPR052192">
    <property type="entry name" value="Insect_Ionotropic_Sensory_Rcpt"/>
</dbReference>
<comment type="subcellular location">
    <subcellularLocation>
        <location evidence="1">Cell membrane</location>
        <topology evidence="1">Multi-pass membrane protein</topology>
    </subcellularLocation>
</comment>